<dbReference type="EMBL" id="UFTJ01000003">
    <property type="protein sequence ID" value="SUV52892.1"/>
    <property type="molecule type" value="Genomic_DNA"/>
</dbReference>
<keyword evidence="3" id="KW-0378">Hydrolase</keyword>
<evidence type="ECO:0000313" key="3">
    <source>
        <dbReference type="EMBL" id="SUV52892.1"/>
    </source>
</evidence>
<feature type="transmembrane region" description="Helical" evidence="1">
    <location>
        <begin position="91"/>
        <end position="113"/>
    </location>
</feature>
<keyword evidence="1" id="KW-1133">Transmembrane helix</keyword>
<sequence>MKNLNHIPRYTFDGWGALALVAGFIPSILIAGILSVIAMEQGIKIDELPLFTVITTVIMWLGAIMTFDFFICRKQTGMPIRFHLKMSGLKITLLSLPLMIGTMLISEFFISLLPTTGKFWGDWYQKYEQMMEFATSTPWAMAFLGIIIAPIFEEIVFRGIIMKGLTNKGVHPWKAIIFSALLFGIIHGNPWQFLGASIIGLVLGYIYWQSETLLLPILLHAFNNALVICLFYITGKENFSDIFQLSPIILLFIGIMLAVIGGWGMRKINYRRKDITS</sequence>
<dbReference type="PANTHER" id="PTHR36435">
    <property type="entry name" value="SLR1288 PROTEIN"/>
    <property type="match status" value="1"/>
</dbReference>
<dbReference type="RefSeq" id="WP_002687922.1">
    <property type="nucleotide sequence ID" value="NZ_UFTJ01000003.1"/>
</dbReference>
<reference evidence="3 4" key="1">
    <citation type="submission" date="2018-06" db="EMBL/GenBank/DDBJ databases">
        <authorList>
            <consortium name="Pathogen Informatics"/>
            <person name="Doyle S."/>
        </authorList>
    </citation>
    <scope>NUCLEOTIDE SEQUENCE [LARGE SCALE GENOMIC DNA]</scope>
    <source>
        <strain evidence="3 4">NCTC11661</strain>
    </source>
</reference>
<protein>
    <submittedName>
        <fullName evidence="3">Exosortase E/protease, VPEID-CTERM system</fullName>
    </submittedName>
</protein>
<dbReference type="Pfam" id="PF02517">
    <property type="entry name" value="Rce1-like"/>
    <property type="match status" value="1"/>
</dbReference>
<proteinExistence type="predicted"/>
<gene>
    <name evidence="3" type="ORF">NCTC11661_02038</name>
</gene>
<dbReference type="InterPro" id="IPR052710">
    <property type="entry name" value="CAAX_protease"/>
</dbReference>
<feature type="transmembrane region" description="Helical" evidence="1">
    <location>
        <begin position="169"/>
        <end position="186"/>
    </location>
</feature>
<feature type="transmembrane region" description="Helical" evidence="1">
    <location>
        <begin position="50"/>
        <end position="71"/>
    </location>
</feature>
<evidence type="ECO:0000259" key="2">
    <source>
        <dbReference type="Pfam" id="PF02517"/>
    </source>
</evidence>
<dbReference type="GO" id="GO:0006508">
    <property type="term" value="P:proteolysis"/>
    <property type="evidence" value="ECO:0007669"/>
    <property type="project" value="UniProtKB-KW"/>
</dbReference>
<feature type="transmembrane region" description="Helical" evidence="1">
    <location>
        <begin position="245"/>
        <end position="265"/>
    </location>
</feature>
<feature type="transmembrane region" description="Helical" evidence="1">
    <location>
        <begin position="213"/>
        <end position="233"/>
    </location>
</feature>
<dbReference type="GO" id="GO:0004175">
    <property type="term" value="F:endopeptidase activity"/>
    <property type="evidence" value="ECO:0007669"/>
    <property type="project" value="UniProtKB-ARBA"/>
</dbReference>
<dbReference type="PANTHER" id="PTHR36435:SF1">
    <property type="entry name" value="CAAX AMINO TERMINAL PROTEASE FAMILY PROTEIN"/>
    <property type="match status" value="1"/>
</dbReference>
<dbReference type="AlphaFoldDB" id="A0A380ZU51"/>
<evidence type="ECO:0000313" key="4">
    <source>
        <dbReference type="Proteomes" id="UP000255515"/>
    </source>
</evidence>
<name>A0A380ZU51_9FLAO</name>
<accession>A0A380ZU51</accession>
<dbReference type="InterPro" id="IPR003675">
    <property type="entry name" value="Rce1/LyrA-like_dom"/>
</dbReference>
<feature type="domain" description="CAAX prenyl protease 2/Lysostaphin resistance protein A-like" evidence="2">
    <location>
        <begin position="137"/>
        <end position="226"/>
    </location>
</feature>
<keyword evidence="1" id="KW-0472">Membrane</keyword>
<feature type="transmembrane region" description="Helical" evidence="1">
    <location>
        <begin position="192"/>
        <end position="208"/>
    </location>
</feature>
<dbReference type="Proteomes" id="UP000255515">
    <property type="component" value="Unassembled WGS sequence"/>
</dbReference>
<dbReference type="GO" id="GO:0080120">
    <property type="term" value="P:CAAX-box protein maturation"/>
    <property type="evidence" value="ECO:0007669"/>
    <property type="project" value="UniProtKB-ARBA"/>
</dbReference>
<keyword evidence="1" id="KW-0812">Transmembrane</keyword>
<feature type="transmembrane region" description="Helical" evidence="1">
    <location>
        <begin position="133"/>
        <end position="157"/>
    </location>
</feature>
<organism evidence="3 4">
    <name type="scientific">Bergeyella zoohelcum</name>
    <dbReference type="NCBI Taxonomy" id="1015"/>
    <lineage>
        <taxon>Bacteria</taxon>
        <taxon>Pseudomonadati</taxon>
        <taxon>Bacteroidota</taxon>
        <taxon>Flavobacteriia</taxon>
        <taxon>Flavobacteriales</taxon>
        <taxon>Weeksellaceae</taxon>
        <taxon>Bergeyella</taxon>
    </lineage>
</organism>
<feature type="transmembrane region" description="Helical" evidence="1">
    <location>
        <begin position="12"/>
        <end position="38"/>
    </location>
</feature>
<evidence type="ECO:0000256" key="1">
    <source>
        <dbReference type="SAM" id="Phobius"/>
    </source>
</evidence>
<keyword evidence="3" id="KW-0645">Protease</keyword>